<reference evidence="2 3" key="2">
    <citation type="journal article" date="2013" name="Genome Biol. Evol.">
        <title>Genome sequencing of Giardia lamblia genotypes A2 and B isolates (DH and GS) and comparative analysis with the genomes of genotypes A1 and E (WB and Pig).</title>
        <authorList>
            <person name="Adam R.D."/>
            <person name="Dahlstrom E.W."/>
            <person name="Martens C.A."/>
            <person name="Bruno D.P."/>
            <person name="Barbian K.D."/>
            <person name="Ricklefs S.M."/>
            <person name="Hernandez M.M."/>
            <person name="Narla N.P."/>
            <person name="Patel R.B."/>
            <person name="Porcella S.F."/>
            <person name="Nash T.E."/>
        </authorList>
    </citation>
    <scope>NUCLEOTIDE SEQUENCE [LARGE SCALE GENOMIC DNA]</scope>
    <source>
        <strain evidence="2 3">GS</strain>
    </source>
</reference>
<protein>
    <submittedName>
        <fullName evidence="2">Uncharacterized protein</fullName>
    </submittedName>
</protein>
<evidence type="ECO:0000313" key="2">
    <source>
        <dbReference type="EMBL" id="ESU39984.1"/>
    </source>
</evidence>
<keyword evidence="1" id="KW-0812">Transmembrane</keyword>
<keyword evidence="1" id="KW-1133">Transmembrane helix</keyword>
<dbReference type="Proteomes" id="UP000018040">
    <property type="component" value="Unassembled WGS sequence"/>
</dbReference>
<dbReference type="AlphaFoldDB" id="V6TMV9"/>
<name>V6TMV9_GIAIN</name>
<organism evidence="2 3">
    <name type="scientific">Giardia intestinalis</name>
    <name type="common">Giardia lamblia</name>
    <dbReference type="NCBI Taxonomy" id="5741"/>
    <lineage>
        <taxon>Eukaryota</taxon>
        <taxon>Metamonada</taxon>
        <taxon>Diplomonadida</taxon>
        <taxon>Hexamitidae</taxon>
        <taxon>Giardiinae</taxon>
        <taxon>Giardia</taxon>
    </lineage>
</organism>
<comment type="caution">
    <text evidence="2">The sequence shown here is derived from an EMBL/GenBank/DDBJ whole genome shotgun (WGS) entry which is preliminary data.</text>
</comment>
<evidence type="ECO:0000256" key="1">
    <source>
        <dbReference type="SAM" id="Phobius"/>
    </source>
</evidence>
<accession>V6TMV9</accession>
<proteinExistence type="predicted"/>
<sequence>MILFLSSSGTSFTQQACTVSCWLLHQVAPQLVILYLLLSYCRAIIVAPIIWSIVQCIDLLPDLHKKYSPNTYPIRYRTATLGNANEPASLQRSIHLYKDLL</sequence>
<dbReference type="EMBL" id="AHHH01000375">
    <property type="protein sequence ID" value="ESU39984.1"/>
    <property type="molecule type" value="Genomic_DNA"/>
</dbReference>
<reference evidence="3" key="1">
    <citation type="submission" date="2012-02" db="EMBL/GenBank/DDBJ databases">
        <title>Genome sequencing of Giardia lamblia Genotypes A2 and B isolates (DH and GS) and comparative analysis with the genomes of Genotypes A1 and E (WB and Pig).</title>
        <authorList>
            <person name="Adam R."/>
            <person name="Dahlstrom E."/>
            <person name="Martens C."/>
            <person name="Bruno D."/>
            <person name="Barbian K."/>
            <person name="Porcella S.F."/>
            <person name="Nash T."/>
        </authorList>
    </citation>
    <scope>NUCLEOTIDE SEQUENCE</scope>
    <source>
        <strain evidence="3">GS</strain>
    </source>
</reference>
<evidence type="ECO:0000313" key="3">
    <source>
        <dbReference type="Proteomes" id="UP000018040"/>
    </source>
</evidence>
<gene>
    <name evidence="2" type="ORF">GSB_155249</name>
</gene>
<dbReference type="VEuPathDB" id="GiardiaDB:QR46_4446"/>
<feature type="transmembrane region" description="Helical" evidence="1">
    <location>
        <begin position="34"/>
        <end position="57"/>
    </location>
</feature>
<keyword evidence="1" id="KW-0472">Membrane</keyword>